<keyword evidence="1" id="KW-0805">Transcription regulation</keyword>
<dbReference type="PANTHER" id="PTHR34236">
    <property type="entry name" value="DIMETHYL SULFOXIDE REDUCTASE TRANSCRIPTIONAL ACTIVATOR"/>
    <property type="match status" value="1"/>
</dbReference>
<dbReference type="Pfam" id="PF24278">
    <property type="entry name" value="HVO_0513_N"/>
    <property type="match status" value="1"/>
</dbReference>
<accession>A0A1H5ZUL3</accession>
<dbReference type="Pfam" id="PF04967">
    <property type="entry name" value="HTH_10"/>
    <property type="match status" value="1"/>
</dbReference>
<dbReference type="InterPro" id="IPR007050">
    <property type="entry name" value="HTH_bacterioopsin"/>
</dbReference>
<name>A0A1H5ZUL3_9EURY</name>
<dbReference type="AlphaFoldDB" id="A0A1H5ZUL3"/>
<evidence type="ECO:0000256" key="3">
    <source>
        <dbReference type="SAM" id="MobiDB-lite"/>
    </source>
</evidence>
<evidence type="ECO:0000313" key="6">
    <source>
        <dbReference type="EMBL" id="QCC47969.1"/>
    </source>
</evidence>
<evidence type="ECO:0000256" key="1">
    <source>
        <dbReference type="ARBA" id="ARBA00023015"/>
    </source>
</evidence>
<evidence type="ECO:0000313" key="9">
    <source>
        <dbReference type="Proteomes" id="UP000296733"/>
    </source>
</evidence>
<gene>
    <name evidence="6" type="ORF">DV707_10015</name>
    <name evidence="7" type="ORF">SAMN04488133_2151</name>
</gene>
<feature type="compositionally biased region" description="Basic residues" evidence="3">
    <location>
        <begin position="218"/>
        <end position="238"/>
    </location>
</feature>
<keyword evidence="8" id="KW-1185">Reference proteome</keyword>
<dbReference type="RefSeq" id="WP_103991831.1">
    <property type="nucleotide sequence ID" value="NZ_CP031311.1"/>
</dbReference>
<evidence type="ECO:0000259" key="5">
    <source>
        <dbReference type="Pfam" id="PF24278"/>
    </source>
</evidence>
<feature type="domain" description="HTH bat-type" evidence="4">
    <location>
        <begin position="156"/>
        <end position="207"/>
    </location>
</feature>
<keyword evidence="2" id="KW-0804">Transcription</keyword>
<dbReference type="Proteomes" id="UP000296733">
    <property type="component" value="Chromosome"/>
</dbReference>
<protein>
    <submittedName>
        <fullName evidence="6">Bacterio-opsin activator</fullName>
    </submittedName>
    <submittedName>
        <fullName evidence="7">HTH DNA binding domain-containing protein</fullName>
    </submittedName>
</protein>
<dbReference type="InterPro" id="IPR056493">
    <property type="entry name" value="HVO_0513_N"/>
</dbReference>
<evidence type="ECO:0000256" key="2">
    <source>
        <dbReference type="ARBA" id="ARBA00023163"/>
    </source>
</evidence>
<evidence type="ECO:0000313" key="8">
    <source>
        <dbReference type="Proteomes" id="UP000236740"/>
    </source>
</evidence>
<dbReference type="EMBL" id="FNVN01000002">
    <property type="protein sequence ID" value="SEG39126.1"/>
    <property type="molecule type" value="Genomic_DNA"/>
</dbReference>
<dbReference type="KEGG" id="hlm:DV707_10015"/>
<organism evidence="7 8">
    <name type="scientific">Halobellus limi</name>
    <dbReference type="NCBI Taxonomy" id="699433"/>
    <lineage>
        <taxon>Archaea</taxon>
        <taxon>Methanobacteriati</taxon>
        <taxon>Methanobacteriota</taxon>
        <taxon>Stenosarchaea group</taxon>
        <taxon>Halobacteria</taxon>
        <taxon>Halobacteriales</taxon>
        <taxon>Haloferacaceae</taxon>
        <taxon>Halobellus</taxon>
    </lineage>
</organism>
<evidence type="ECO:0000313" key="7">
    <source>
        <dbReference type="EMBL" id="SEG39126.1"/>
    </source>
</evidence>
<sequence>MKRVQFTATYPAEFVHPLHRGVIERESISRAELLTWSPTAEATALLWFDGPPNAAAAALRAIDSLLVYDLVEGPDGTYAFLRQDEFELAAELLELIADAEVVFVPPVVFLDTGAVRFEAVGEATALSAFYELLSDLGETTIDRVHAFERTRSASRLTDRQRAALDAAVEVGYYDVPRDGAIADVAATLDCSTSTAGELVRKAEAAVIRDYTETGDHRRGGRRCFRHRSLGPRSYKQAR</sequence>
<reference evidence="7 8" key="1">
    <citation type="submission" date="2016-10" db="EMBL/GenBank/DDBJ databases">
        <authorList>
            <person name="de Groot N.N."/>
        </authorList>
    </citation>
    <scope>NUCLEOTIDE SEQUENCE [LARGE SCALE GENOMIC DNA]</scope>
    <source>
        <strain evidence="7 8">CGMCC 1.10331</strain>
    </source>
</reference>
<dbReference type="EMBL" id="CP031311">
    <property type="protein sequence ID" value="QCC47969.1"/>
    <property type="molecule type" value="Genomic_DNA"/>
</dbReference>
<feature type="domain" description="HVO-0513-like N-terminal" evidence="5">
    <location>
        <begin position="16"/>
        <end position="143"/>
    </location>
</feature>
<evidence type="ECO:0000259" key="4">
    <source>
        <dbReference type="Pfam" id="PF04967"/>
    </source>
</evidence>
<dbReference type="Proteomes" id="UP000236740">
    <property type="component" value="Unassembled WGS sequence"/>
</dbReference>
<proteinExistence type="predicted"/>
<dbReference type="PANTHER" id="PTHR34236:SF1">
    <property type="entry name" value="DIMETHYL SULFOXIDE REDUCTASE TRANSCRIPTIONAL ACTIVATOR"/>
    <property type="match status" value="1"/>
</dbReference>
<dbReference type="GeneID" id="39858427"/>
<dbReference type="OrthoDB" id="27447at2157"/>
<reference evidence="6 9" key="2">
    <citation type="journal article" date="2019" name="Nat. Commun.">
        <title>A new type of DNA phosphorothioation-based antiviral system in archaea.</title>
        <authorList>
            <person name="Xiong L."/>
            <person name="Liu S."/>
            <person name="Chen S."/>
            <person name="Xiao Y."/>
            <person name="Zhu B."/>
            <person name="Gao Y."/>
            <person name="Zhang Y."/>
            <person name="Chen B."/>
            <person name="Luo J."/>
            <person name="Deng Z."/>
            <person name="Chen X."/>
            <person name="Wang L."/>
            <person name="Chen S."/>
        </authorList>
    </citation>
    <scope>NUCLEOTIDE SEQUENCE [LARGE SCALE GENOMIC DNA]</scope>
    <source>
        <strain evidence="6 9">CGMCC 1.10331</strain>
    </source>
</reference>
<feature type="region of interest" description="Disordered" evidence="3">
    <location>
        <begin position="214"/>
        <end position="238"/>
    </location>
</feature>